<dbReference type="InterPro" id="IPR011251">
    <property type="entry name" value="Luciferase-like_dom"/>
</dbReference>
<dbReference type="GO" id="GO:0016705">
    <property type="term" value="F:oxidoreductase activity, acting on paired donors, with incorporation or reduction of molecular oxygen"/>
    <property type="evidence" value="ECO:0007669"/>
    <property type="project" value="InterPro"/>
</dbReference>
<reference evidence="3" key="1">
    <citation type="submission" date="2020-02" db="EMBL/GenBank/DDBJ databases">
        <authorList>
            <person name="Meier V. D."/>
        </authorList>
    </citation>
    <scope>NUCLEOTIDE SEQUENCE</scope>
    <source>
        <strain evidence="3">AVDCRST_MAG87</strain>
    </source>
</reference>
<dbReference type="Gene3D" id="3.20.20.30">
    <property type="entry name" value="Luciferase-like domain"/>
    <property type="match status" value="1"/>
</dbReference>
<sequence>MTDRDAPPTSHALAFCLDASPAPWASARDTGDREAVERAVARTVEIARMADETGVESLWLSEDPDGWDAFAVLGAVARETRRIRLGTGVTNPYFRHPSLIAASVSTLDLLSGGRAFLGLGRGQSEWYATALGMRVGSPVRALEETFDLLGQWWSAERRATARDGASEFLVDGWERTFRPLQDRVPIYLAAVGPRALRIAGRLADGVLFNDLSSLQFMGEAIGTVRAEAERSGRDPKGLSFYARAAIEITGDPEAVYERRKSTVALIHALPGMERLLRTYDVDVDSIIGEVRRAMRTDEILAAGGGFGDLRRGGNLAAARQAIPNDLMKELVIAGPVADVRARLEQFREIGVTHVFLAGPGPDTTAKSLGELLASVGGS</sequence>
<evidence type="ECO:0000256" key="1">
    <source>
        <dbReference type="ARBA" id="ARBA00023002"/>
    </source>
</evidence>
<gene>
    <name evidence="3" type="ORF">AVDCRST_MAG87-4042</name>
</gene>
<proteinExistence type="predicted"/>
<dbReference type="EC" id="1.5.99.11" evidence="3"/>
<protein>
    <submittedName>
        <fullName evidence="3">5,10-methylenetetrahydromethanopterin reductase (Coenzyme F420-dependent N(5),N(10)-methylenetetrahydromethanopterin reductase) (Methylene-H(4)MPT reductase)</fullName>
        <ecNumber evidence="3">1.5.99.11</ecNumber>
    </submittedName>
</protein>
<dbReference type="InterPro" id="IPR036661">
    <property type="entry name" value="Luciferase-like_sf"/>
</dbReference>
<keyword evidence="1 3" id="KW-0560">Oxidoreductase</keyword>
<feature type="domain" description="Luciferase-like" evidence="2">
    <location>
        <begin position="32"/>
        <end position="353"/>
    </location>
</feature>
<accession>A0A6J4VSG3</accession>
<evidence type="ECO:0000259" key="2">
    <source>
        <dbReference type="Pfam" id="PF00296"/>
    </source>
</evidence>
<dbReference type="PANTHER" id="PTHR43244:SF1">
    <property type="entry name" value="5,10-METHYLENETETRAHYDROMETHANOPTERIN REDUCTASE"/>
    <property type="match status" value="1"/>
</dbReference>
<dbReference type="InterPro" id="IPR050564">
    <property type="entry name" value="F420-G6PD/mer"/>
</dbReference>
<dbReference type="PANTHER" id="PTHR43244">
    <property type="match status" value="1"/>
</dbReference>
<evidence type="ECO:0000313" key="3">
    <source>
        <dbReference type="EMBL" id="CAA9586670.1"/>
    </source>
</evidence>
<organism evidence="3">
    <name type="scientific">uncultured Thermomicrobiales bacterium</name>
    <dbReference type="NCBI Taxonomy" id="1645740"/>
    <lineage>
        <taxon>Bacteria</taxon>
        <taxon>Pseudomonadati</taxon>
        <taxon>Thermomicrobiota</taxon>
        <taxon>Thermomicrobia</taxon>
        <taxon>Thermomicrobiales</taxon>
        <taxon>environmental samples</taxon>
    </lineage>
</organism>
<dbReference type="SUPFAM" id="SSF51679">
    <property type="entry name" value="Bacterial luciferase-like"/>
    <property type="match status" value="1"/>
</dbReference>
<dbReference type="Pfam" id="PF00296">
    <property type="entry name" value="Bac_luciferase"/>
    <property type="match status" value="1"/>
</dbReference>
<dbReference type="EMBL" id="CADCWJ010000896">
    <property type="protein sequence ID" value="CAA9586670.1"/>
    <property type="molecule type" value="Genomic_DNA"/>
</dbReference>
<name>A0A6J4VSG3_9BACT</name>
<dbReference type="AlphaFoldDB" id="A0A6J4VSG3"/>